<accession>U2TQI5</accession>
<dbReference type="Pfam" id="PF11687">
    <property type="entry name" value="DUF3284"/>
    <property type="match status" value="1"/>
</dbReference>
<dbReference type="Proteomes" id="UP000016638">
    <property type="component" value="Unassembled WGS sequence"/>
</dbReference>
<reference evidence="1 2" key="1">
    <citation type="submission" date="2013-08" db="EMBL/GenBank/DDBJ databases">
        <authorList>
            <person name="Durkin A.S."/>
            <person name="Haft D.R."/>
            <person name="McCorrison J."/>
            <person name="Torralba M."/>
            <person name="Gillis M."/>
            <person name="Haft D.H."/>
            <person name="Methe B."/>
            <person name="Sutton G."/>
            <person name="Nelson K.E."/>
        </authorList>
    </citation>
    <scope>NUCLEOTIDE SEQUENCE [LARGE SCALE GENOMIC DNA]</scope>
    <source>
        <strain evidence="1 2">F0195</strain>
    </source>
</reference>
<protein>
    <submittedName>
        <fullName evidence="1">PF11687 domain protein</fullName>
    </submittedName>
</protein>
<sequence>MRIVRSLDVSGDEFFSDLVAMFENDWQGLTGGKLEAGDLCEGLSWRSDQAHLLVRSFEPSHLFSVEREERAECTCATYLVESGDHGCTVTYDWESDVHDRQHNRLLRGFSEAVYLGRMAESLLAAEDRIRNGGIPRHVQTTSQERLDVRLLRKAVERRQGRQ</sequence>
<dbReference type="RefSeq" id="WP_021725830.1">
    <property type="nucleotide sequence ID" value="NZ_AWEZ01000043.1"/>
</dbReference>
<evidence type="ECO:0000313" key="2">
    <source>
        <dbReference type="Proteomes" id="UP000016638"/>
    </source>
</evidence>
<dbReference type="OrthoDB" id="2086875at2"/>
<dbReference type="AlphaFoldDB" id="U2TQI5"/>
<dbReference type="PATRIC" id="fig|1125712.3.peg.1021"/>
<organism evidence="1 2">
    <name type="scientific">Olsenella profusa F0195</name>
    <dbReference type="NCBI Taxonomy" id="1125712"/>
    <lineage>
        <taxon>Bacteria</taxon>
        <taxon>Bacillati</taxon>
        <taxon>Actinomycetota</taxon>
        <taxon>Coriobacteriia</taxon>
        <taxon>Coriobacteriales</taxon>
        <taxon>Atopobiaceae</taxon>
        <taxon>Olsenella</taxon>
    </lineage>
</organism>
<evidence type="ECO:0000313" key="1">
    <source>
        <dbReference type="EMBL" id="ERL08690.1"/>
    </source>
</evidence>
<comment type="caution">
    <text evidence="1">The sequence shown here is derived from an EMBL/GenBank/DDBJ whole genome shotgun (WGS) entry which is preliminary data.</text>
</comment>
<dbReference type="InterPro" id="IPR021701">
    <property type="entry name" value="DUF3284"/>
</dbReference>
<gene>
    <name evidence="1" type="ORF">HMPREF1316_0395</name>
</gene>
<dbReference type="STRING" id="1125712.HMPREF1316_0395"/>
<dbReference type="EMBL" id="AWEZ01000043">
    <property type="protein sequence ID" value="ERL08690.1"/>
    <property type="molecule type" value="Genomic_DNA"/>
</dbReference>
<name>U2TQI5_9ACTN</name>
<keyword evidence="2" id="KW-1185">Reference proteome</keyword>
<proteinExistence type="predicted"/>
<dbReference type="eggNOG" id="ENOG5031UZ3">
    <property type="taxonomic scope" value="Bacteria"/>
</dbReference>